<reference evidence="3 4" key="1">
    <citation type="journal article" date="2016" name="Genome Biol. Evol.">
        <title>Divergent and convergent evolution of fungal pathogenicity.</title>
        <authorList>
            <person name="Shang Y."/>
            <person name="Xiao G."/>
            <person name="Zheng P."/>
            <person name="Cen K."/>
            <person name="Zhan S."/>
            <person name="Wang C."/>
        </authorList>
    </citation>
    <scope>NUCLEOTIDE SEQUENCE [LARGE SCALE GENOMIC DNA]</scope>
    <source>
        <strain evidence="3 4">ARSEF 2679</strain>
    </source>
</reference>
<dbReference type="OrthoDB" id="899at2759"/>
<dbReference type="PANTHER" id="PTHR10281">
    <property type="entry name" value="MEMBRANE-ASSOCIATED PROGESTERONE RECEPTOR COMPONENT-RELATED"/>
    <property type="match status" value="1"/>
</dbReference>
<gene>
    <name evidence="3" type="ORF">ISF_06899</name>
</gene>
<accession>A0A167QHY1</accession>
<dbReference type="FunFam" id="3.10.120.10:FF:000003">
    <property type="entry name" value="membrane-associated progesterone receptor component 1"/>
    <property type="match status" value="1"/>
</dbReference>
<evidence type="ECO:0000259" key="2">
    <source>
        <dbReference type="SMART" id="SM01117"/>
    </source>
</evidence>
<protein>
    <submittedName>
        <fullName evidence="3">Cytochrome b5</fullName>
    </submittedName>
</protein>
<dbReference type="RefSeq" id="XP_018702148.1">
    <property type="nucleotide sequence ID" value="XM_018850503.1"/>
</dbReference>
<dbReference type="InterPro" id="IPR036400">
    <property type="entry name" value="Cyt_B5-like_heme/steroid_sf"/>
</dbReference>
<organism evidence="3 4">
    <name type="scientific">Cordyceps fumosorosea (strain ARSEF 2679)</name>
    <name type="common">Isaria fumosorosea</name>
    <dbReference type="NCBI Taxonomy" id="1081104"/>
    <lineage>
        <taxon>Eukaryota</taxon>
        <taxon>Fungi</taxon>
        <taxon>Dikarya</taxon>
        <taxon>Ascomycota</taxon>
        <taxon>Pezizomycotina</taxon>
        <taxon>Sordariomycetes</taxon>
        <taxon>Hypocreomycetidae</taxon>
        <taxon>Hypocreales</taxon>
        <taxon>Cordycipitaceae</taxon>
        <taxon>Cordyceps</taxon>
    </lineage>
</organism>
<name>A0A167QHY1_CORFA</name>
<dbReference type="GeneID" id="30023191"/>
<dbReference type="Gene3D" id="3.10.120.10">
    <property type="entry name" value="Cytochrome b5-like heme/steroid binding domain"/>
    <property type="match status" value="1"/>
</dbReference>
<dbReference type="Proteomes" id="UP000076744">
    <property type="component" value="Unassembled WGS sequence"/>
</dbReference>
<keyword evidence="4" id="KW-1185">Reference proteome</keyword>
<dbReference type="STRING" id="1081104.A0A167QHY1"/>
<evidence type="ECO:0000313" key="4">
    <source>
        <dbReference type="Proteomes" id="UP000076744"/>
    </source>
</evidence>
<dbReference type="InterPro" id="IPR050577">
    <property type="entry name" value="MAPR/NEUFC/NENF-like"/>
</dbReference>
<dbReference type="GO" id="GO:0005783">
    <property type="term" value="C:endoplasmic reticulum"/>
    <property type="evidence" value="ECO:0007669"/>
    <property type="project" value="TreeGrafter"/>
</dbReference>
<evidence type="ECO:0000256" key="1">
    <source>
        <dbReference type="ARBA" id="ARBA00038357"/>
    </source>
</evidence>
<dbReference type="GO" id="GO:0020037">
    <property type="term" value="F:heme binding"/>
    <property type="evidence" value="ECO:0007669"/>
    <property type="project" value="UniProtKB-ARBA"/>
</dbReference>
<sequence>MAGKFEPKQPVQLNPPKDDPITVEELAKCNGIDSDKIYVAIKGKVYDVTGNASYLPGKAYHVFTGKDASRALGMTSTKPEDVVADWSTLSEKEKGVLNDWVTFFSKRYNVVGVVVGATNMD</sequence>
<dbReference type="InterPro" id="IPR001199">
    <property type="entry name" value="Cyt_B5-like_heme/steroid-bd"/>
</dbReference>
<dbReference type="SMART" id="SM01117">
    <property type="entry name" value="Cyt-b5"/>
    <property type="match status" value="1"/>
</dbReference>
<evidence type="ECO:0000313" key="3">
    <source>
        <dbReference type="EMBL" id="OAA57658.1"/>
    </source>
</evidence>
<dbReference type="Pfam" id="PF00173">
    <property type="entry name" value="Cyt-b5"/>
    <property type="match status" value="1"/>
</dbReference>
<dbReference type="PANTHER" id="PTHR10281:SF115">
    <property type="entry name" value="BINDING PROTEIN, PUTATIVE (AFU_ORTHOLOGUE AFUA_4G06240)-RELATED"/>
    <property type="match status" value="1"/>
</dbReference>
<dbReference type="EMBL" id="AZHB01000019">
    <property type="protein sequence ID" value="OAA57658.1"/>
    <property type="molecule type" value="Genomic_DNA"/>
</dbReference>
<dbReference type="AlphaFoldDB" id="A0A167QHY1"/>
<proteinExistence type="inferred from homology"/>
<dbReference type="SUPFAM" id="SSF55856">
    <property type="entry name" value="Cytochrome b5-like heme/steroid binding domain"/>
    <property type="match status" value="1"/>
</dbReference>
<comment type="similarity">
    <text evidence="1">Belongs to the cytochrome b5 family. MAPR subfamily.</text>
</comment>
<feature type="domain" description="Cytochrome b5 heme-binding" evidence="2">
    <location>
        <begin position="21"/>
        <end position="115"/>
    </location>
</feature>
<dbReference type="GO" id="GO:0016020">
    <property type="term" value="C:membrane"/>
    <property type="evidence" value="ECO:0007669"/>
    <property type="project" value="TreeGrafter"/>
</dbReference>
<comment type="caution">
    <text evidence="3">The sequence shown here is derived from an EMBL/GenBank/DDBJ whole genome shotgun (WGS) entry which is preliminary data.</text>
</comment>